<dbReference type="STRING" id="212667.VFDL14_13390"/>
<evidence type="ECO:0000256" key="5">
    <source>
        <dbReference type="ARBA" id="ARBA00023136"/>
    </source>
</evidence>
<keyword evidence="4 6" id="KW-1133">Transmembrane helix</keyword>
<name>A0A066UH08_9VIBR</name>
<evidence type="ECO:0000256" key="1">
    <source>
        <dbReference type="ARBA" id="ARBA00004651"/>
    </source>
</evidence>
<proteinExistence type="predicted"/>
<feature type="transmembrane region" description="Helical" evidence="6">
    <location>
        <begin position="103"/>
        <end position="128"/>
    </location>
</feature>
<evidence type="ECO:0000313" key="8">
    <source>
        <dbReference type="EMBL" id="KDN26666.1"/>
    </source>
</evidence>
<feature type="transmembrane region" description="Helical" evidence="6">
    <location>
        <begin position="53"/>
        <end position="73"/>
    </location>
</feature>
<keyword evidence="9" id="KW-1185">Reference proteome</keyword>
<dbReference type="InterPro" id="IPR051311">
    <property type="entry name" value="DedA_domain"/>
</dbReference>
<keyword evidence="2" id="KW-1003">Cell membrane</keyword>
<feature type="transmembrane region" description="Helical" evidence="6">
    <location>
        <begin position="18"/>
        <end position="41"/>
    </location>
</feature>
<dbReference type="Proteomes" id="UP000027219">
    <property type="component" value="Unassembled WGS sequence"/>
</dbReference>
<evidence type="ECO:0000256" key="6">
    <source>
        <dbReference type="SAM" id="Phobius"/>
    </source>
</evidence>
<protein>
    <submittedName>
        <fullName evidence="8">Membrane protein</fullName>
    </submittedName>
</protein>
<keyword evidence="5 6" id="KW-0472">Membrane</keyword>
<dbReference type="PANTHER" id="PTHR42709:SF6">
    <property type="entry name" value="UNDECAPRENYL PHOSPHATE TRANSPORTER A"/>
    <property type="match status" value="1"/>
</dbReference>
<evidence type="ECO:0000256" key="3">
    <source>
        <dbReference type="ARBA" id="ARBA00022692"/>
    </source>
</evidence>
<feature type="transmembrane region" description="Helical" evidence="6">
    <location>
        <begin position="169"/>
        <end position="186"/>
    </location>
</feature>
<evidence type="ECO:0000256" key="2">
    <source>
        <dbReference type="ARBA" id="ARBA00022475"/>
    </source>
</evidence>
<comment type="caution">
    <text evidence="8">The sequence shown here is derived from an EMBL/GenBank/DDBJ whole genome shotgun (WGS) entry which is preliminary data.</text>
</comment>
<feature type="transmembrane region" description="Helical" evidence="6">
    <location>
        <begin position="134"/>
        <end position="157"/>
    </location>
</feature>
<keyword evidence="3 6" id="KW-0812">Transmembrane</keyword>
<reference evidence="8 9" key="1">
    <citation type="submission" date="2014-02" db="EMBL/GenBank/DDBJ databases">
        <title>Vibrio fortis Dalian14 Genome Sequencing.</title>
        <authorList>
            <person name="Wang Y."/>
            <person name="Song L."/>
            <person name="Liu G."/>
            <person name="Ding J."/>
        </authorList>
    </citation>
    <scope>NUCLEOTIDE SEQUENCE [LARGE SCALE GENOMIC DNA]</scope>
    <source>
        <strain evidence="8 9">Dalian14</strain>
    </source>
</reference>
<dbReference type="PANTHER" id="PTHR42709">
    <property type="entry name" value="ALKALINE PHOSPHATASE LIKE PROTEIN"/>
    <property type="match status" value="1"/>
</dbReference>
<dbReference type="InterPro" id="IPR032816">
    <property type="entry name" value="VTT_dom"/>
</dbReference>
<organism evidence="8 9">
    <name type="scientific">Vibrio fortis</name>
    <dbReference type="NCBI Taxonomy" id="212667"/>
    <lineage>
        <taxon>Bacteria</taxon>
        <taxon>Pseudomonadati</taxon>
        <taxon>Pseudomonadota</taxon>
        <taxon>Gammaproteobacteria</taxon>
        <taxon>Vibrionales</taxon>
        <taxon>Vibrionaceae</taxon>
        <taxon>Vibrio</taxon>
    </lineage>
</organism>
<dbReference type="Pfam" id="PF09335">
    <property type="entry name" value="VTT_dom"/>
    <property type="match status" value="1"/>
</dbReference>
<dbReference type="OrthoDB" id="5703869at2"/>
<dbReference type="EMBL" id="JFFR01000031">
    <property type="protein sequence ID" value="KDN26666.1"/>
    <property type="molecule type" value="Genomic_DNA"/>
</dbReference>
<comment type="subcellular location">
    <subcellularLocation>
        <location evidence="1">Cell membrane</location>
        <topology evidence="1">Multi-pass membrane protein</topology>
    </subcellularLocation>
</comment>
<evidence type="ECO:0000256" key="4">
    <source>
        <dbReference type="ARBA" id="ARBA00022989"/>
    </source>
</evidence>
<dbReference type="AlphaFoldDB" id="A0A066UH08"/>
<feature type="domain" description="VTT" evidence="7">
    <location>
        <begin position="47"/>
        <end position="153"/>
    </location>
</feature>
<dbReference type="RefSeq" id="WP_032553305.1">
    <property type="nucleotide sequence ID" value="NZ_JFFR01000031.1"/>
</dbReference>
<gene>
    <name evidence="8" type="ORF">VFDL14_13390</name>
</gene>
<sequence length="195" mass="21743">MGTVESIQTWLNSGEESLLWLMLGIIALSYLLEDLAIVSAAGLATQGLIPPQYALLAIFIGIATGDLGLYYLGKSGRYFRGVRYKALTNRYFRTLRTKLRHNAFSSLFIIRFVPGLRTVGFTLSGFFVIPLPTFLFAVISATALWTGIVFSTIYYLGTSAWLQASEYQWIVIPCAIALLFISNRLMNKTYSRGLL</sequence>
<accession>A0A066UH08</accession>
<evidence type="ECO:0000259" key="7">
    <source>
        <dbReference type="Pfam" id="PF09335"/>
    </source>
</evidence>
<evidence type="ECO:0000313" key="9">
    <source>
        <dbReference type="Proteomes" id="UP000027219"/>
    </source>
</evidence>
<dbReference type="GO" id="GO:0005886">
    <property type="term" value="C:plasma membrane"/>
    <property type="evidence" value="ECO:0007669"/>
    <property type="project" value="UniProtKB-SubCell"/>
</dbReference>